<sequence length="221" mass="23478">MTVVRVSCKTYDPVSCLYIWPPTALTVLAFTDPNVGPGRPDHPTGYAAPGTQRSFTVPDGWKAGRIWGRTDCDFSIEAPPLQCSSGGCSGGLECDPNSETGVPPATVAEWTLSADANADWYDGESDLLQDCPPELKKGGGVGCRSACEANLDGNQQDSGKCCSGSHDKPETCPPSEKNCPTSYAYAYDESSGTALYTCDANLKADYTVTLPVAAMRTLWNR</sequence>
<name>A0A5C3QBG1_9AGAR</name>
<organism evidence="1 2">
    <name type="scientific">Pterulicium gracile</name>
    <dbReference type="NCBI Taxonomy" id="1884261"/>
    <lineage>
        <taxon>Eukaryota</taxon>
        <taxon>Fungi</taxon>
        <taxon>Dikarya</taxon>
        <taxon>Basidiomycota</taxon>
        <taxon>Agaricomycotina</taxon>
        <taxon>Agaricomycetes</taxon>
        <taxon>Agaricomycetidae</taxon>
        <taxon>Agaricales</taxon>
        <taxon>Pleurotineae</taxon>
        <taxon>Pterulaceae</taxon>
        <taxon>Pterulicium</taxon>
    </lineage>
</organism>
<dbReference type="SMART" id="SM00205">
    <property type="entry name" value="THN"/>
    <property type="match status" value="1"/>
</dbReference>
<dbReference type="PANTHER" id="PTHR31013">
    <property type="entry name" value="THAUMATIN FAMILY PROTEIN-RELATED"/>
    <property type="match status" value="1"/>
</dbReference>
<keyword evidence="2" id="KW-1185">Reference proteome</keyword>
<dbReference type="InterPro" id="IPR001938">
    <property type="entry name" value="Thaumatin"/>
</dbReference>
<dbReference type="Proteomes" id="UP000305067">
    <property type="component" value="Unassembled WGS sequence"/>
</dbReference>
<gene>
    <name evidence="1" type="ORF">BDV98DRAFT_614565</name>
</gene>
<dbReference type="SUPFAM" id="SSF49870">
    <property type="entry name" value="Osmotin, thaumatin-like protein"/>
    <property type="match status" value="1"/>
</dbReference>
<accession>A0A5C3QBG1</accession>
<dbReference type="EMBL" id="ML178875">
    <property type="protein sequence ID" value="TFK95773.1"/>
    <property type="molecule type" value="Genomic_DNA"/>
</dbReference>
<proteinExistence type="predicted"/>
<evidence type="ECO:0000313" key="1">
    <source>
        <dbReference type="EMBL" id="TFK95773.1"/>
    </source>
</evidence>
<dbReference type="PROSITE" id="PS51367">
    <property type="entry name" value="THAUMATIN_2"/>
    <property type="match status" value="1"/>
</dbReference>
<dbReference type="STRING" id="1884261.A0A5C3QBG1"/>
<dbReference type="InterPro" id="IPR037176">
    <property type="entry name" value="Osmotin/thaumatin-like_sf"/>
</dbReference>
<protein>
    <submittedName>
        <fullName evidence="1">Thaumatin</fullName>
    </submittedName>
</protein>
<reference evidence="1 2" key="1">
    <citation type="journal article" date="2019" name="Nat. Ecol. Evol.">
        <title>Megaphylogeny resolves global patterns of mushroom evolution.</title>
        <authorList>
            <person name="Varga T."/>
            <person name="Krizsan K."/>
            <person name="Foldi C."/>
            <person name="Dima B."/>
            <person name="Sanchez-Garcia M."/>
            <person name="Sanchez-Ramirez S."/>
            <person name="Szollosi G.J."/>
            <person name="Szarkandi J.G."/>
            <person name="Papp V."/>
            <person name="Albert L."/>
            <person name="Andreopoulos W."/>
            <person name="Angelini C."/>
            <person name="Antonin V."/>
            <person name="Barry K.W."/>
            <person name="Bougher N.L."/>
            <person name="Buchanan P."/>
            <person name="Buyck B."/>
            <person name="Bense V."/>
            <person name="Catcheside P."/>
            <person name="Chovatia M."/>
            <person name="Cooper J."/>
            <person name="Damon W."/>
            <person name="Desjardin D."/>
            <person name="Finy P."/>
            <person name="Geml J."/>
            <person name="Haridas S."/>
            <person name="Hughes K."/>
            <person name="Justo A."/>
            <person name="Karasinski D."/>
            <person name="Kautmanova I."/>
            <person name="Kiss B."/>
            <person name="Kocsube S."/>
            <person name="Kotiranta H."/>
            <person name="LaButti K.M."/>
            <person name="Lechner B.E."/>
            <person name="Liimatainen K."/>
            <person name="Lipzen A."/>
            <person name="Lukacs Z."/>
            <person name="Mihaltcheva S."/>
            <person name="Morgado L.N."/>
            <person name="Niskanen T."/>
            <person name="Noordeloos M.E."/>
            <person name="Ohm R.A."/>
            <person name="Ortiz-Santana B."/>
            <person name="Ovrebo C."/>
            <person name="Racz N."/>
            <person name="Riley R."/>
            <person name="Savchenko A."/>
            <person name="Shiryaev A."/>
            <person name="Soop K."/>
            <person name="Spirin V."/>
            <person name="Szebenyi C."/>
            <person name="Tomsovsky M."/>
            <person name="Tulloss R.E."/>
            <person name="Uehling J."/>
            <person name="Grigoriev I.V."/>
            <person name="Vagvolgyi C."/>
            <person name="Papp T."/>
            <person name="Martin F.M."/>
            <person name="Miettinen O."/>
            <person name="Hibbett D.S."/>
            <person name="Nagy L.G."/>
        </authorList>
    </citation>
    <scope>NUCLEOTIDE SEQUENCE [LARGE SCALE GENOMIC DNA]</scope>
    <source>
        <strain evidence="1 2">CBS 309.79</strain>
    </source>
</reference>
<dbReference type="OrthoDB" id="430315at2759"/>
<dbReference type="Pfam" id="PF00314">
    <property type="entry name" value="Thaumatin"/>
    <property type="match status" value="2"/>
</dbReference>
<dbReference type="Gene3D" id="2.60.110.10">
    <property type="entry name" value="Thaumatin"/>
    <property type="match status" value="2"/>
</dbReference>
<evidence type="ECO:0000313" key="2">
    <source>
        <dbReference type="Proteomes" id="UP000305067"/>
    </source>
</evidence>
<dbReference type="PANTHER" id="PTHR31013:SF2">
    <property type="entry name" value="THAUMATIN-LIKE PROTEIN"/>
    <property type="match status" value="1"/>
</dbReference>
<dbReference type="AlphaFoldDB" id="A0A5C3QBG1"/>